<keyword evidence="1" id="KW-0812">Transmembrane</keyword>
<dbReference type="PANTHER" id="PTHR10361">
    <property type="entry name" value="SODIUM-BILE ACID COTRANSPORTER"/>
    <property type="match status" value="1"/>
</dbReference>
<feature type="transmembrane region" description="Helical" evidence="1">
    <location>
        <begin position="67"/>
        <end position="90"/>
    </location>
</feature>
<dbReference type="OMA" id="MFAPQVC"/>
<sequence length="135" mass="14229">MDLRASSGEMLQLSIEEAVLGDMFAPQVCSVIRPLLPPTSVFVTSLCVGSPLATNINAIRSPFGLTILIPIVGFHALAFVAGYFLTGLAFKTSPDVKGLQRTLSFETGMQSSLLGLALANKFFQDPLVGVPSAIS</sequence>
<dbReference type="InterPro" id="IPR038770">
    <property type="entry name" value="Na+/solute_symporter_sf"/>
</dbReference>
<dbReference type="Proteomes" id="UP000824469">
    <property type="component" value="Unassembled WGS sequence"/>
</dbReference>
<dbReference type="AlphaFoldDB" id="A0AA38LCW0"/>
<proteinExistence type="predicted"/>
<comment type="caution">
    <text evidence="2">The sequence shown here is derived from an EMBL/GenBank/DDBJ whole genome shotgun (WGS) entry which is preliminary data.</text>
</comment>
<keyword evidence="1" id="KW-1133">Transmembrane helix</keyword>
<evidence type="ECO:0000313" key="2">
    <source>
        <dbReference type="EMBL" id="KAH9316940.1"/>
    </source>
</evidence>
<dbReference type="Gene3D" id="1.20.1530.20">
    <property type="match status" value="1"/>
</dbReference>
<name>A0AA38LCW0_TAXCH</name>
<keyword evidence="3" id="KW-1185">Reference proteome</keyword>
<dbReference type="PANTHER" id="PTHR10361:SF30">
    <property type="entry name" value="SODIUM_METABOLITE COTRANSPORTER BASS6, CHLOROPLASTIC-RELATED"/>
    <property type="match status" value="1"/>
</dbReference>
<organism evidence="2 3">
    <name type="scientific">Taxus chinensis</name>
    <name type="common">Chinese yew</name>
    <name type="synonym">Taxus wallichiana var. chinensis</name>
    <dbReference type="NCBI Taxonomy" id="29808"/>
    <lineage>
        <taxon>Eukaryota</taxon>
        <taxon>Viridiplantae</taxon>
        <taxon>Streptophyta</taxon>
        <taxon>Embryophyta</taxon>
        <taxon>Tracheophyta</taxon>
        <taxon>Spermatophyta</taxon>
        <taxon>Pinopsida</taxon>
        <taxon>Pinidae</taxon>
        <taxon>Conifers II</taxon>
        <taxon>Cupressales</taxon>
        <taxon>Taxaceae</taxon>
        <taxon>Taxus</taxon>
    </lineage>
</organism>
<protein>
    <submittedName>
        <fullName evidence="2">Uncharacterized protein</fullName>
    </submittedName>
</protein>
<accession>A0AA38LCW0</accession>
<reference evidence="2 3" key="1">
    <citation type="journal article" date="2021" name="Nat. Plants">
        <title>The Taxus genome provides insights into paclitaxel biosynthesis.</title>
        <authorList>
            <person name="Xiong X."/>
            <person name="Gou J."/>
            <person name="Liao Q."/>
            <person name="Li Y."/>
            <person name="Zhou Q."/>
            <person name="Bi G."/>
            <person name="Li C."/>
            <person name="Du R."/>
            <person name="Wang X."/>
            <person name="Sun T."/>
            <person name="Guo L."/>
            <person name="Liang H."/>
            <person name="Lu P."/>
            <person name="Wu Y."/>
            <person name="Zhang Z."/>
            <person name="Ro D.K."/>
            <person name="Shang Y."/>
            <person name="Huang S."/>
            <person name="Yan J."/>
        </authorList>
    </citation>
    <scope>NUCLEOTIDE SEQUENCE [LARGE SCALE GENOMIC DNA]</scope>
    <source>
        <strain evidence="2">Ta-2019</strain>
    </source>
</reference>
<dbReference type="EMBL" id="JAHRHJ020000004">
    <property type="protein sequence ID" value="KAH9316940.1"/>
    <property type="molecule type" value="Genomic_DNA"/>
</dbReference>
<evidence type="ECO:0000313" key="3">
    <source>
        <dbReference type="Proteomes" id="UP000824469"/>
    </source>
</evidence>
<keyword evidence="1" id="KW-0472">Membrane</keyword>
<gene>
    <name evidence="2" type="ORF">KI387_018709</name>
</gene>
<evidence type="ECO:0000256" key="1">
    <source>
        <dbReference type="SAM" id="Phobius"/>
    </source>
</evidence>
<dbReference type="InterPro" id="IPR004710">
    <property type="entry name" value="Bilac:Na_transpt"/>
</dbReference>
<feature type="non-terminal residue" evidence="2">
    <location>
        <position position="1"/>
    </location>
</feature>